<sequence length="132" mass="14928">MKKIAKSNGETNPLRIPAKLLAPIGDFLTSRLKSLEARRSGLDREDPFVNGREENLASPDTVAAEQFGHARADALKRELDRKIVQMRKALTRVKIGQYGICEECNNLIDTDRLVIYPEATFCIKCEGKREKR</sequence>
<dbReference type="InterPro" id="IPR000962">
    <property type="entry name" value="Znf_DskA_TraR"/>
</dbReference>
<organism evidence="6 7">
    <name type="scientific">Candidatus Blackburnbacteria bacterium RIFCSPLOWO2_01_FULL_40_20</name>
    <dbReference type="NCBI Taxonomy" id="1797519"/>
    <lineage>
        <taxon>Bacteria</taxon>
        <taxon>Candidatus Blackburniibacteriota</taxon>
    </lineage>
</organism>
<evidence type="ECO:0000256" key="4">
    <source>
        <dbReference type="PROSITE-ProRule" id="PRU00510"/>
    </source>
</evidence>
<evidence type="ECO:0000256" key="2">
    <source>
        <dbReference type="ARBA" id="ARBA00022771"/>
    </source>
</evidence>
<comment type="caution">
    <text evidence="6">The sequence shown here is derived from an EMBL/GenBank/DDBJ whole genome shotgun (WGS) entry which is preliminary data.</text>
</comment>
<keyword evidence="1" id="KW-0479">Metal-binding</keyword>
<evidence type="ECO:0000313" key="7">
    <source>
        <dbReference type="Proteomes" id="UP000178659"/>
    </source>
</evidence>
<dbReference type="SUPFAM" id="SSF57716">
    <property type="entry name" value="Glucocorticoid receptor-like (DNA-binding domain)"/>
    <property type="match status" value="1"/>
</dbReference>
<reference evidence="6 7" key="1">
    <citation type="journal article" date="2016" name="Nat. Commun.">
        <title>Thousands of microbial genomes shed light on interconnected biogeochemical processes in an aquifer system.</title>
        <authorList>
            <person name="Anantharaman K."/>
            <person name="Brown C.T."/>
            <person name="Hug L.A."/>
            <person name="Sharon I."/>
            <person name="Castelle C.J."/>
            <person name="Probst A.J."/>
            <person name="Thomas B.C."/>
            <person name="Singh A."/>
            <person name="Wilkins M.J."/>
            <person name="Karaoz U."/>
            <person name="Brodie E.L."/>
            <person name="Williams K.H."/>
            <person name="Hubbard S.S."/>
            <person name="Banfield J.F."/>
        </authorList>
    </citation>
    <scope>NUCLEOTIDE SEQUENCE [LARGE SCALE GENOMIC DNA]</scope>
</reference>
<name>A0A1G1VFB4_9BACT</name>
<dbReference type="GO" id="GO:0008270">
    <property type="term" value="F:zinc ion binding"/>
    <property type="evidence" value="ECO:0007669"/>
    <property type="project" value="UniProtKB-KW"/>
</dbReference>
<evidence type="ECO:0000313" key="6">
    <source>
        <dbReference type="EMBL" id="OGY14143.1"/>
    </source>
</evidence>
<dbReference type="EMBL" id="MHCC01000002">
    <property type="protein sequence ID" value="OGY14143.1"/>
    <property type="molecule type" value="Genomic_DNA"/>
</dbReference>
<dbReference type="Proteomes" id="UP000178659">
    <property type="component" value="Unassembled WGS sequence"/>
</dbReference>
<dbReference type="Pfam" id="PF01258">
    <property type="entry name" value="zf-dskA_traR"/>
    <property type="match status" value="1"/>
</dbReference>
<keyword evidence="2" id="KW-0863">Zinc-finger</keyword>
<evidence type="ECO:0000256" key="1">
    <source>
        <dbReference type="ARBA" id="ARBA00022723"/>
    </source>
</evidence>
<accession>A0A1G1VFB4</accession>
<feature type="domain" description="Zinc finger DksA/TraR C4-type" evidence="5">
    <location>
        <begin position="96"/>
        <end position="131"/>
    </location>
</feature>
<dbReference type="PROSITE" id="PS51128">
    <property type="entry name" value="ZF_DKSA_2"/>
    <property type="match status" value="1"/>
</dbReference>
<feature type="zinc finger region" description="dksA C4-type" evidence="4">
    <location>
        <begin position="101"/>
        <end position="125"/>
    </location>
</feature>
<evidence type="ECO:0000259" key="5">
    <source>
        <dbReference type="Pfam" id="PF01258"/>
    </source>
</evidence>
<dbReference type="InterPro" id="IPR020458">
    <property type="entry name" value="Znf_DskA_TraR_CS"/>
</dbReference>
<proteinExistence type="predicted"/>
<keyword evidence="3" id="KW-0862">Zinc</keyword>
<gene>
    <name evidence="6" type="ORF">A3A77_04760</name>
</gene>
<dbReference type="Gene3D" id="1.20.120.910">
    <property type="entry name" value="DksA, coiled-coil domain"/>
    <property type="match status" value="1"/>
</dbReference>
<evidence type="ECO:0000256" key="3">
    <source>
        <dbReference type="ARBA" id="ARBA00022833"/>
    </source>
</evidence>
<dbReference type="PANTHER" id="PTHR33823">
    <property type="entry name" value="RNA POLYMERASE-BINDING TRANSCRIPTION FACTOR DKSA-RELATED"/>
    <property type="match status" value="1"/>
</dbReference>
<dbReference type="PROSITE" id="PS01102">
    <property type="entry name" value="ZF_DKSA_1"/>
    <property type="match status" value="1"/>
</dbReference>
<protein>
    <recommendedName>
        <fullName evidence="5">Zinc finger DksA/TraR C4-type domain-containing protein</fullName>
    </recommendedName>
</protein>
<dbReference type="AlphaFoldDB" id="A0A1G1VFB4"/>